<accession>A0ABT7GN73</accession>
<feature type="compositionally biased region" description="Low complexity" evidence="1">
    <location>
        <begin position="206"/>
        <end position="228"/>
    </location>
</feature>
<protein>
    <submittedName>
        <fullName evidence="2">Uncharacterized protein</fullName>
    </submittedName>
</protein>
<dbReference type="Proteomes" id="UP001223390">
    <property type="component" value="Unassembled WGS sequence"/>
</dbReference>
<gene>
    <name evidence="2" type="ORF">QEZ40_000287</name>
</gene>
<feature type="region of interest" description="Disordered" evidence="1">
    <location>
        <begin position="196"/>
        <end position="228"/>
    </location>
</feature>
<sequence length="228" mass="23576">MLQQTSLVAGQLLAKTALSHARTTVDGRQAIALLRKLAKATSLAALLTADTISALAHEDTAAANLLLEQAATHLSGTPSAVHRVGSALLRHEGYLHAQDRAARQDLGPAKDAVKVSEPQRQALASLAQGDGVLRETGTGLREVVAPLAAYVSVRIATIDALASRDLLTLTPLPKQPGHYRLHVTPAGVHALLAANPQPLRSPPRSPVAVRPATPAASAPASSAAASRH</sequence>
<evidence type="ECO:0000313" key="3">
    <source>
        <dbReference type="Proteomes" id="UP001223390"/>
    </source>
</evidence>
<evidence type="ECO:0000313" key="2">
    <source>
        <dbReference type="EMBL" id="MDK9494415.1"/>
    </source>
</evidence>
<keyword evidence="3" id="KW-1185">Reference proteome</keyword>
<dbReference type="RefSeq" id="WP_285340294.1">
    <property type="nucleotide sequence ID" value="NZ_JASITI010000001.1"/>
</dbReference>
<organism evidence="2 3">
    <name type="scientific">Streptomyces katrae</name>
    <dbReference type="NCBI Taxonomy" id="68223"/>
    <lineage>
        <taxon>Bacteria</taxon>
        <taxon>Bacillati</taxon>
        <taxon>Actinomycetota</taxon>
        <taxon>Actinomycetes</taxon>
        <taxon>Kitasatosporales</taxon>
        <taxon>Streptomycetaceae</taxon>
        <taxon>Streptomyces</taxon>
    </lineage>
</organism>
<evidence type="ECO:0000256" key="1">
    <source>
        <dbReference type="SAM" id="MobiDB-lite"/>
    </source>
</evidence>
<name>A0ABT7GN73_9ACTN</name>
<proteinExistence type="predicted"/>
<dbReference type="EMBL" id="JASITI010000001">
    <property type="protein sequence ID" value="MDK9494415.1"/>
    <property type="molecule type" value="Genomic_DNA"/>
</dbReference>
<reference evidence="2 3" key="1">
    <citation type="submission" date="2023-05" db="EMBL/GenBank/DDBJ databases">
        <title>Sequencing and Assembly of Streptomyces sp. NP73.</title>
        <authorList>
            <person name="Konwar A.N."/>
            <person name="Saikia K."/>
            <person name="Thakur D."/>
        </authorList>
    </citation>
    <scope>NUCLEOTIDE SEQUENCE [LARGE SCALE GENOMIC DNA]</scope>
    <source>
        <strain evidence="2 3">NP73</strain>
    </source>
</reference>
<comment type="caution">
    <text evidence="2">The sequence shown here is derived from an EMBL/GenBank/DDBJ whole genome shotgun (WGS) entry which is preliminary data.</text>
</comment>